<keyword evidence="1 3" id="KW-0378">Hydrolase</keyword>
<dbReference type="InterPro" id="IPR029058">
    <property type="entry name" value="AB_hydrolase_fold"/>
</dbReference>
<reference evidence="3" key="1">
    <citation type="journal article" date="2021" name="Nat. Commun.">
        <title>Genetic determinants of endophytism in the Arabidopsis root mycobiome.</title>
        <authorList>
            <person name="Mesny F."/>
            <person name="Miyauchi S."/>
            <person name="Thiergart T."/>
            <person name="Pickel B."/>
            <person name="Atanasova L."/>
            <person name="Karlsson M."/>
            <person name="Huettel B."/>
            <person name="Barry K.W."/>
            <person name="Haridas S."/>
            <person name="Chen C."/>
            <person name="Bauer D."/>
            <person name="Andreopoulos W."/>
            <person name="Pangilinan J."/>
            <person name="LaButti K."/>
            <person name="Riley R."/>
            <person name="Lipzen A."/>
            <person name="Clum A."/>
            <person name="Drula E."/>
            <person name="Henrissat B."/>
            <person name="Kohler A."/>
            <person name="Grigoriev I.V."/>
            <person name="Martin F.M."/>
            <person name="Hacquard S."/>
        </authorList>
    </citation>
    <scope>NUCLEOTIDE SEQUENCE</scope>
    <source>
        <strain evidence="3">MPI-CAGE-CH-0235</strain>
    </source>
</reference>
<dbReference type="OrthoDB" id="2586582at2759"/>
<dbReference type="AlphaFoldDB" id="A0A8K0SDP9"/>
<dbReference type="Proteomes" id="UP000813444">
    <property type="component" value="Unassembled WGS sequence"/>
</dbReference>
<dbReference type="SMART" id="SM01110">
    <property type="entry name" value="Cutinase"/>
    <property type="match status" value="1"/>
</dbReference>
<evidence type="ECO:0000313" key="3">
    <source>
        <dbReference type="EMBL" id="KAH7303415.1"/>
    </source>
</evidence>
<organism evidence="3 4">
    <name type="scientific">Stachybotrys elegans</name>
    <dbReference type="NCBI Taxonomy" id="80388"/>
    <lineage>
        <taxon>Eukaryota</taxon>
        <taxon>Fungi</taxon>
        <taxon>Dikarya</taxon>
        <taxon>Ascomycota</taxon>
        <taxon>Pezizomycotina</taxon>
        <taxon>Sordariomycetes</taxon>
        <taxon>Hypocreomycetidae</taxon>
        <taxon>Hypocreales</taxon>
        <taxon>Stachybotryaceae</taxon>
        <taxon>Stachybotrys</taxon>
    </lineage>
</organism>
<dbReference type="SUPFAM" id="SSF53474">
    <property type="entry name" value="alpha/beta-Hydrolases"/>
    <property type="match status" value="1"/>
</dbReference>
<protein>
    <submittedName>
        <fullName evidence="3">Alpha/Beta hydrolase protein</fullName>
    </submittedName>
</protein>
<accession>A0A8K0SDP9</accession>
<feature type="non-terminal residue" evidence="3">
    <location>
        <position position="225"/>
    </location>
</feature>
<dbReference type="PANTHER" id="PTHR33630:SF13">
    <property type="entry name" value="ACETYLXYLAN ESTERASE"/>
    <property type="match status" value="1"/>
</dbReference>
<evidence type="ECO:0000313" key="4">
    <source>
        <dbReference type="Proteomes" id="UP000813444"/>
    </source>
</evidence>
<name>A0A8K0SDP9_9HYPO</name>
<dbReference type="EMBL" id="JAGPNK010000034">
    <property type="protein sequence ID" value="KAH7303415.1"/>
    <property type="molecule type" value="Genomic_DNA"/>
</dbReference>
<proteinExistence type="predicted"/>
<evidence type="ECO:0000256" key="1">
    <source>
        <dbReference type="ARBA" id="ARBA00022801"/>
    </source>
</evidence>
<sequence length="225" mass="24298">AAAMRVGGLTVRDTADCDAIHLFLARGNNEPYPGRQRAMVESICDGVSNCGYEDLIYSGLYTDLYCQTAYDGVHAAYAQVSDYACQCPDAKLILLGYSQGAQIMTDFLGGGGGTLFNGCVQPPTPALDRTTSPGNRVNAVVVFGDTRHTGGQPYNQGAGSRFDGVFPRSRSQLDALEDWTSVLWAYCGDEDPICATDQPDLSFNSTEHLDYYDVRAEEAASWVKS</sequence>
<dbReference type="PANTHER" id="PTHR33630">
    <property type="entry name" value="CUTINASE RV1984C-RELATED-RELATED"/>
    <property type="match status" value="1"/>
</dbReference>
<keyword evidence="2" id="KW-1015">Disulfide bond</keyword>
<comment type="caution">
    <text evidence="3">The sequence shown here is derived from an EMBL/GenBank/DDBJ whole genome shotgun (WGS) entry which is preliminary data.</text>
</comment>
<gene>
    <name evidence="3" type="ORF">B0I35DRAFT_320978</name>
</gene>
<dbReference type="GO" id="GO:0052689">
    <property type="term" value="F:carboxylic ester hydrolase activity"/>
    <property type="evidence" value="ECO:0007669"/>
    <property type="project" value="UniProtKB-ARBA"/>
</dbReference>
<dbReference type="InterPro" id="IPR000675">
    <property type="entry name" value="Cutinase/axe"/>
</dbReference>
<evidence type="ECO:0000256" key="2">
    <source>
        <dbReference type="ARBA" id="ARBA00023157"/>
    </source>
</evidence>
<dbReference type="Pfam" id="PF01083">
    <property type="entry name" value="Cutinase"/>
    <property type="match status" value="1"/>
</dbReference>
<dbReference type="Gene3D" id="3.40.50.1820">
    <property type="entry name" value="alpha/beta hydrolase"/>
    <property type="match status" value="1"/>
</dbReference>
<feature type="non-terminal residue" evidence="3">
    <location>
        <position position="1"/>
    </location>
</feature>
<keyword evidence="4" id="KW-1185">Reference proteome</keyword>